<proteinExistence type="predicted"/>
<dbReference type="AlphaFoldDB" id="A0A668A1R2"/>
<dbReference type="SUPFAM" id="SSF48726">
    <property type="entry name" value="Immunoglobulin"/>
    <property type="match status" value="2"/>
</dbReference>
<dbReference type="Ensembl" id="ENSMMDT00005049750.1">
    <property type="protein sequence ID" value="ENSMMDP00005048795.1"/>
    <property type="gene ID" value="ENSMMDG00005022190.1"/>
</dbReference>
<sequence length="347" mass="38729">MWQFSLCVTKRNPLLFLLFIQKIKIPYAELHCILCQDWTASMPQSIEGLGGSCVIIPCNFHLPMSWESALDNTCKAIWKRGSWSRIQVFDSSLTGANANVNIVQGNLTGNLLEKDCTTIFHNLPSNHYDDYYFRLECDNSLKFNFRDSVKIIMRDSLSKPTITPSRVEVEEGSSVKLSCSAPTPCPILPPSLTWTPGVGESEEQLENKAMTSVVNFTASPLHHRQKITCAALYKRQAGTDLLFEKSLTISVFYPPNNTSVSLPGPVLEDDSVTLTCSSNANPSVDSYTWYRVDGDQVTAVGSRKRFTTKASEDNSHFYCEARNMYGTQNSSVIQIDVECKSDGGMKR</sequence>
<dbReference type="GeneTree" id="ENSGT01150000286924"/>
<dbReference type="InterPro" id="IPR003599">
    <property type="entry name" value="Ig_sub"/>
</dbReference>
<dbReference type="PANTHER" id="PTHR46484">
    <property type="entry name" value="SI:CH211-171H4.5-RELATED"/>
    <property type="match status" value="1"/>
</dbReference>
<dbReference type="Gene3D" id="2.60.40.10">
    <property type="entry name" value="Immunoglobulins"/>
    <property type="match status" value="3"/>
</dbReference>
<dbReference type="Pfam" id="PF13895">
    <property type="entry name" value="Ig_2"/>
    <property type="match status" value="1"/>
</dbReference>
<dbReference type="PROSITE" id="PS50835">
    <property type="entry name" value="IG_LIKE"/>
    <property type="match status" value="2"/>
</dbReference>
<dbReference type="SMART" id="SM00409">
    <property type="entry name" value="IG"/>
    <property type="match status" value="2"/>
</dbReference>
<dbReference type="InterPro" id="IPR007110">
    <property type="entry name" value="Ig-like_dom"/>
</dbReference>
<keyword evidence="3" id="KW-1185">Reference proteome</keyword>
<reference evidence="2" key="3">
    <citation type="submission" date="2025-09" db="UniProtKB">
        <authorList>
            <consortium name="Ensembl"/>
        </authorList>
    </citation>
    <scope>IDENTIFICATION</scope>
</reference>
<dbReference type="InterPro" id="IPR036179">
    <property type="entry name" value="Ig-like_dom_sf"/>
</dbReference>
<protein>
    <recommendedName>
        <fullName evidence="1">Ig-like domain-containing protein</fullName>
    </recommendedName>
</protein>
<feature type="domain" description="Ig-like" evidence="1">
    <location>
        <begin position="160"/>
        <end position="248"/>
    </location>
</feature>
<reference evidence="2" key="1">
    <citation type="submission" date="2019-06" db="EMBL/GenBank/DDBJ databases">
        <authorList>
            <consortium name="Wellcome Sanger Institute Data Sharing"/>
        </authorList>
    </citation>
    <scope>NUCLEOTIDE SEQUENCE [LARGE SCALE GENOMIC DNA]</scope>
</reference>
<evidence type="ECO:0000259" key="1">
    <source>
        <dbReference type="PROSITE" id="PS50835"/>
    </source>
</evidence>
<name>A0A668A1R2_9TELE</name>
<dbReference type="PANTHER" id="PTHR46484:SF8">
    <property type="entry name" value="B-CELL RECEPTOR CD22-LIKE-RELATED"/>
    <property type="match status" value="1"/>
</dbReference>
<dbReference type="Proteomes" id="UP000472263">
    <property type="component" value="Chromosome 16"/>
</dbReference>
<organism evidence="2 3">
    <name type="scientific">Myripristis murdjan</name>
    <name type="common">pinecone soldierfish</name>
    <dbReference type="NCBI Taxonomy" id="586833"/>
    <lineage>
        <taxon>Eukaryota</taxon>
        <taxon>Metazoa</taxon>
        <taxon>Chordata</taxon>
        <taxon>Craniata</taxon>
        <taxon>Vertebrata</taxon>
        <taxon>Euteleostomi</taxon>
        <taxon>Actinopterygii</taxon>
        <taxon>Neopterygii</taxon>
        <taxon>Teleostei</taxon>
        <taxon>Neoteleostei</taxon>
        <taxon>Acanthomorphata</taxon>
        <taxon>Holocentriformes</taxon>
        <taxon>Holocentridae</taxon>
        <taxon>Myripristis</taxon>
    </lineage>
</organism>
<reference evidence="2" key="2">
    <citation type="submission" date="2025-08" db="UniProtKB">
        <authorList>
            <consortium name="Ensembl"/>
        </authorList>
    </citation>
    <scope>IDENTIFICATION</scope>
</reference>
<evidence type="ECO:0000313" key="2">
    <source>
        <dbReference type="Ensembl" id="ENSMMDP00005048795.1"/>
    </source>
</evidence>
<feature type="domain" description="Ig-like" evidence="1">
    <location>
        <begin position="255"/>
        <end position="338"/>
    </location>
</feature>
<accession>A0A668A1R2</accession>
<evidence type="ECO:0000313" key="3">
    <source>
        <dbReference type="Proteomes" id="UP000472263"/>
    </source>
</evidence>
<dbReference type="InterPro" id="IPR013783">
    <property type="entry name" value="Ig-like_fold"/>
</dbReference>